<gene>
    <name evidence="11" type="primary">priA</name>
    <name evidence="13" type="ORF">RM531_06675</name>
</gene>
<evidence type="ECO:0000256" key="7">
    <source>
        <dbReference type="ARBA" id="ARBA00022833"/>
    </source>
</evidence>
<keyword evidence="9 11" id="KW-0238">DNA-binding</keyword>
<feature type="binding site" evidence="11">
    <location>
        <position position="445"/>
    </location>
    <ligand>
        <name>Zn(2+)</name>
        <dbReference type="ChEBI" id="CHEBI:29105"/>
        <label>2</label>
    </ligand>
</feature>
<name>A0ABU3B8M4_9GAMM</name>
<feature type="binding site" evidence="11">
    <location>
        <position position="473"/>
    </location>
    <ligand>
        <name>Zn(2+)</name>
        <dbReference type="ChEBI" id="CHEBI:29105"/>
        <label>1</label>
    </ligand>
</feature>
<feature type="binding site" evidence="11">
    <location>
        <position position="433"/>
    </location>
    <ligand>
        <name>Zn(2+)</name>
        <dbReference type="ChEBI" id="CHEBI:29105"/>
        <label>1</label>
    </ligand>
</feature>
<dbReference type="PROSITE" id="PS51192">
    <property type="entry name" value="HELICASE_ATP_BIND_1"/>
    <property type="match status" value="1"/>
</dbReference>
<dbReference type="InterPro" id="IPR027417">
    <property type="entry name" value="P-loop_NTPase"/>
</dbReference>
<keyword evidence="8 11" id="KW-0067">ATP-binding</keyword>
<feature type="binding site" evidence="11">
    <location>
        <position position="460"/>
    </location>
    <ligand>
        <name>Zn(2+)</name>
        <dbReference type="ChEBI" id="CHEBI:29105"/>
        <label>2</label>
    </ligand>
</feature>
<evidence type="ECO:0000256" key="8">
    <source>
        <dbReference type="ARBA" id="ARBA00022840"/>
    </source>
</evidence>
<dbReference type="SMART" id="SM00487">
    <property type="entry name" value="DEXDc"/>
    <property type="match status" value="1"/>
</dbReference>
<keyword evidence="6 11" id="KW-0347">Helicase</keyword>
<dbReference type="CDD" id="cd17929">
    <property type="entry name" value="DEXHc_priA"/>
    <property type="match status" value="1"/>
</dbReference>
<comment type="caution">
    <text evidence="13">The sequence shown here is derived from an EMBL/GenBank/DDBJ whole genome shotgun (WGS) entry which is preliminary data.</text>
</comment>
<evidence type="ECO:0000256" key="1">
    <source>
        <dbReference type="ARBA" id="ARBA00022515"/>
    </source>
</evidence>
<protein>
    <recommendedName>
        <fullName evidence="11">Replication restart protein PriA</fullName>
    </recommendedName>
    <alternativeName>
        <fullName evidence="11">ATP-dependent DNA helicase PriA</fullName>
        <ecNumber evidence="11">5.6.2.4</ecNumber>
    </alternativeName>
    <alternativeName>
        <fullName evidence="11">DNA 3'-5' helicase PriA</fullName>
    </alternativeName>
</protein>
<dbReference type="NCBIfam" id="NF004067">
    <property type="entry name" value="PRK05580.1-4"/>
    <property type="match status" value="1"/>
</dbReference>
<dbReference type="Gene3D" id="3.40.50.300">
    <property type="entry name" value="P-loop containing nucleotide triphosphate hydrolases"/>
    <property type="match status" value="2"/>
</dbReference>
<dbReference type="InterPro" id="IPR014001">
    <property type="entry name" value="Helicase_ATP-bd"/>
</dbReference>
<keyword evidence="5 11" id="KW-0378">Hydrolase</keyword>
<evidence type="ECO:0000256" key="10">
    <source>
        <dbReference type="ARBA" id="ARBA00023235"/>
    </source>
</evidence>
<feature type="binding site" evidence="11">
    <location>
        <position position="463"/>
    </location>
    <ligand>
        <name>Zn(2+)</name>
        <dbReference type="ChEBI" id="CHEBI:29105"/>
        <label>2</label>
    </ligand>
</feature>
<feature type="binding site" evidence="11">
    <location>
        <position position="442"/>
    </location>
    <ligand>
        <name>Zn(2+)</name>
        <dbReference type="ChEBI" id="CHEBI:29105"/>
        <label>2</label>
    </ligand>
</feature>
<dbReference type="SMART" id="SM00490">
    <property type="entry name" value="HELICc"/>
    <property type="match status" value="1"/>
</dbReference>
<dbReference type="InterPro" id="IPR011545">
    <property type="entry name" value="DEAD/DEAH_box_helicase_dom"/>
</dbReference>
<feature type="binding site" evidence="11">
    <location>
        <position position="476"/>
    </location>
    <ligand>
        <name>Zn(2+)</name>
        <dbReference type="ChEBI" id="CHEBI:29105"/>
        <label>1</label>
    </ligand>
</feature>
<dbReference type="Pfam" id="PF00270">
    <property type="entry name" value="DEAD"/>
    <property type="match status" value="1"/>
</dbReference>
<dbReference type="Pfam" id="PF17764">
    <property type="entry name" value="PriA_3primeBD"/>
    <property type="match status" value="1"/>
</dbReference>
<evidence type="ECO:0000256" key="4">
    <source>
        <dbReference type="ARBA" id="ARBA00022741"/>
    </source>
</evidence>
<organism evidence="13 14">
    <name type="scientific">Spectribacter acetivorans</name>
    <dbReference type="NCBI Taxonomy" id="3075603"/>
    <lineage>
        <taxon>Bacteria</taxon>
        <taxon>Pseudomonadati</taxon>
        <taxon>Pseudomonadota</taxon>
        <taxon>Gammaproteobacteria</taxon>
        <taxon>Salinisphaerales</taxon>
        <taxon>Salinisphaeraceae</taxon>
        <taxon>Spectribacter</taxon>
    </lineage>
</organism>
<dbReference type="PANTHER" id="PTHR30580">
    <property type="entry name" value="PRIMOSOMAL PROTEIN N"/>
    <property type="match status" value="1"/>
</dbReference>
<dbReference type="CDD" id="cd18804">
    <property type="entry name" value="SF2_C_priA"/>
    <property type="match status" value="1"/>
</dbReference>
<dbReference type="InterPro" id="IPR041222">
    <property type="entry name" value="PriA_3primeBD"/>
</dbReference>
<comment type="function">
    <text evidence="11">Initiates the restart of stalled replication forks, which reloads the replicative helicase on sites other than the origin of replication. Recognizes and binds to abandoned replication forks and remodels them to uncover a helicase loading site. Promotes assembly of the primosome at these replication forks.</text>
</comment>
<comment type="similarity">
    <text evidence="11">Belongs to the helicase family. PriA subfamily.</text>
</comment>
<dbReference type="NCBIfam" id="TIGR00595">
    <property type="entry name" value="priA"/>
    <property type="match status" value="1"/>
</dbReference>
<dbReference type="SUPFAM" id="SSF52540">
    <property type="entry name" value="P-loop containing nucleoside triphosphate hydrolases"/>
    <property type="match status" value="2"/>
</dbReference>
<comment type="cofactor">
    <cofactor evidence="11">
        <name>Zn(2+)</name>
        <dbReference type="ChEBI" id="CHEBI:29105"/>
    </cofactor>
    <text evidence="11">Binds 2 zinc ions per subunit.</text>
</comment>
<dbReference type="Pfam" id="PF18319">
    <property type="entry name" value="Zn_ribbon_PriA"/>
    <property type="match status" value="1"/>
</dbReference>
<dbReference type="HAMAP" id="MF_00983">
    <property type="entry name" value="PriA"/>
    <property type="match status" value="1"/>
</dbReference>
<evidence type="ECO:0000256" key="11">
    <source>
        <dbReference type="HAMAP-Rule" id="MF_00983"/>
    </source>
</evidence>
<comment type="catalytic activity">
    <reaction evidence="11">
        <text>ATP + H2O = ADP + phosphate + H(+)</text>
        <dbReference type="Rhea" id="RHEA:13065"/>
        <dbReference type="ChEBI" id="CHEBI:15377"/>
        <dbReference type="ChEBI" id="CHEBI:15378"/>
        <dbReference type="ChEBI" id="CHEBI:30616"/>
        <dbReference type="ChEBI" id="CHEBI:43474"/>
        <dbReference type="ChEBI" id="CHEBI:456216"/>
        <dbReference type="EC" id="5.6.2.4"/>
    </reaction>
</comment>
<keyword evidence="14" id="KW-1185">Reference proteome</keyword>
<dbReference type="EC" id="5.6.2.4" evidence="11"/>
<feature type="binding site" evidence="11">
    <location>
        <position position="436"/>
    </location>
    <ligand>
        <name>Zn(2+)</name>
        <dbReference type="ChEBI" id="CHEBI:29105"/>
        <label>1</label>
    </ligand>
</feature>
<dbReference type="Proteomes" id="UP001259982">
    <property type="component" value="Unassembled WGS sequence"/>
</dbReference>
<evidence type="ECO:0000256" key="5">
    <source>
        <dbReference type="ARBA" id="ARBA00022801"/>
    </source>
</evidence>
<comment type="catalytic activity">
    <reaction evidence="11">
        <text>Couples ATP hydrolysis with the unwinding of duplex DNA by translocating in the 3'-5' direction.</text>
        <dbReference type="EC" id="5.6.2.4"/>
    </reaction>
</comment>
<comment type="subunit">
    <text evidence="11">Component of the replication restart primosome.</text>
</comment>
<keyword evidence="2 11" id="KW-0235">DNA replication</keyword>
<keyword evidence="10 11" id="KW-0413">Isomerase</keyword>
<dbReference type="InterPro" id="IPR042115">
    <property type="entry name" value="PriA_3primeBD_sf"/>
</dbReference>
<keyword evidence="3 11" id="KW-0479">Metal-binding</keyword>
<feature type="domain" description="Helicase ATP-binding" evidence="12">
    <location>
        <begin position="208"/>
        <end position="374"/>
    </location>
</feature>
<dbReference type="Pfam" id="PF18074">
    <property type="entry name" value="PriA_C"/>
    <property type="match status" value="1"/>
</dbReference>
<sequence>MSGVIRVAVPTPVHGAFDYLPPASGPSPVIGGRVRVSFGRRRLIGLVVGTAAQAAVDTARLRPIDEVIDDTPLLGPDLRELLEWTARYYHHALGETVTTALPVLLRRGEPARRPAAIHWRLSSEGRRVLTDAPPRAARQRQLLEQLAAAPDGYPESALRSLLPRATPVLARLTEQGLIEHCDPAAQPPEPRPGPPLTTDQARALDTINSAPDGFAVTLLQGVTGSGKTEVYLQLLQATLQQGRQALVLVPEIGLTPQLVARFGDRVGGRLIVLHSGMTAVQRLEGWLAARAGGPAIVLGTRSAVFTPLPDLGLIVIDEEHDASFKQQDGLRYSARDVAIRRAQQLDVPILLGSATPALETLHNARAERYRHARLATRATGASAPAIQLLDVRSRPLEEGLSRPLLARVHEHVEAGGQALLFVNRRGFAPAMICHDCGWIAPCRRCDTGMTLHRGGRNLRCHHCGAARPAPTECEACGGGELIAVGEGTERVAAALRSRLPAARIARFDRDTTARRGSLERMLASVAAGTTDVLVGTQMLAKGHDFPALTFVGVINADHGLFSADFRAFERMAQLVTQVAGRAGRGERPGEVLLQTRHPDHPLLGTLVRSGYDAFANAALAERESAGLPPYGHLALVQAEAPDADAPTRFLAAASGLASSSADEAVAIWGPAPAPLERRAGRFRAHLLIHAASRAPLHRFLRAWLPAVGGLREARRVRWSVDVDPQELI</sequence>
<dbReference type="EMBL" id="JAVRHY010000005">
    <property type="protein sequence ID" value="MDT0618152.1"/>
    <property type="molecule type" value="Genomic_DNA"/>
</dbReference>
<dbReference type="Gene3D" id="3.40.1440.60">
    <property type="entry name" value="PriA, 3(prime) DNA-binding domain"/>
    <property type="match status" value="1"/>
</dbReference>
<dbReference type="GO" id="GO:0016787">
    <property type="term" value="F:hydrolase activity"/>
    <property type="evidence" value="ECO:0007669"/>
    <property type="project" value="UniProtKB-KW"/>
</dbReference>
<dbReference type="PANTHER" id="PTHR30580:SF0">
    <property type="entry name" value="PRIMOSOMAL PROTEIN N"/>
    <property type="match status" value="1"/>
</dbReference>
<keyword evidence="1 11" id="KW-0639">Primosome</keyword>
<dbReference type="RefSeq" id="WP_311658227.1">
    <property type="nucleotide sequence ID" value="NZ_JAVRHY010000005.1"/>
</dbReference>
<dbReference type="InterPro" id="IPR005259">
    <property type="entry name" value="PriA"/>
</dbReference>
<reference evidence="13 14" key="1">
    <citation type="submission" date="2023-09" db="EMBL/GenBank/DDBJ databases">
        <authorList>
            <person name="Rey-Velasco X."/>
        </authorList>
    </citation>
    <scope>NUCLEOTIDE SEQUENCE [LARGE SCALE GENOMIC DNA]</scope>
    <source>
        <strain evidence="13 14">P385</strain>
    </source>
</reference>
<evidence type="ECO:0000256" key="3">
    <source>
        <dbReference type="ARBA" id="ARBA00022723"/>
    </source>
</evidence>
<evidence type="ECO:0000313" key="14">
    <source>
        <dbReference type="Proteomes" id="UP001259982"/>
    </source>
</evidence>
<dbReference type="InterPro" id="IPR001650">
    <property type="entry name" value="Helicase_C-like"/>
</dbReference>
<dbReference type="InterPro" id="IPR041236">
    <property type="entry name" value="PriA_C"/>
</dbReference>
<keyword evidence="7 11" id="KW-0862">Zinc</keyword>
<evidence type="ECO:0000256" key="6">
    <source>
        <dbReference type="ARBA" id="ARBA00022806"/>
    </source>
</evidence>
<evidence type="ECO:0000256" key="2">
    <source>
        <dbReference type="ARBA" id="ARBA00022705"/>
    </source>
</evidence>
<evidence type="ECO:0000313" key="13">
    <source>
        <dbReference type="EMBL" id="MDT0618152.1"/>
    </source>
</evidence>
<accession>A0ABU3B8M4</accession>
<evidence type="ECO:0000256" key="9">
    <source>
        <dbReference type="ARBA" id="ARBA00023125"/>
    </source>
</evidence>
<evidence type="ECO:0000259" key="12">
    <source>
        <dbReference type="PROSITE" id="PS51192"/>
    </source>
</evidence>
<proteinExistence type="inferred from homology"/>
<keyword evidence="4 11" id="KW-0547">Nucleotide-binding</keyword>
<dbReference type="InterPro" id="IPR040498">
    <property type="entry name" value="PriA_CRR"/>
</dbReference>